<proteinExistence type="predicted"/>
<reference evidence="2 3" key="1">
    <citation type="journal article" date="2008" name="Nature">
        <title>The genome of Laccaria bicolor provides insights into mycorrhizal symbiosis.</title>
        <authorList>
            <person name="Martin F."/>
            <person name="Aerts A."/>
            <person name="Ahren D."/>
            <person name="Brun A."/>
            <person name="Danchin E.G.J."/>
            <person name="Duchaussoy F."/>
            <person name="Gibon J."/>
            <person name="Kohler A."/>
            <person name="Lindquist E."/>
            <person name="Pereda V."/>
            <person name="Salamov A."/>
            <person name="Shapiro H.J."/>
            <person name="Wuyts J."/>
            <person name="Blaudez D."/>
            <person name="Buee M."/>
            <person name="Brokstein P."/>
            <person name="Canbaeck B."/>
            <person name="Cohen D."/>
            <person name="Courty P.E."/>
            <person name="Coutinho P.M."/>
            <person name="Delaruelle C."/>
            <person name="Detter J.C."/>
            <person name="Deveau A."/>
            <person name="DiFazio S."/>
            <person name="Duplessis S."/>
            <person name="Fraissinet-Tachet L."/>
            <person name="Lucic E."/>
            <person name="Frey-Klett P."/>
            <person name="Fourrey C."/>
            <person name="Feussner I."/>
            <person name="Gay G."/>
            <person name="Grimwood J."/>
            <person name="Hoegger P.J."/>
            <person name="Jain P."/>
            <person name="Kilaru S."/>
            <person name="Labbe J."/>
            <person name="Lin Y.C."/>
            <person name="Legue V."/>
            <person name="Le Tacon F."/>
            <person name="Marmeisse R."/>
            <person name="Melayah D."/>
            <person name="Montanini B."/>
            <person name="Muratet M."/>
            <person name="Nehls U."/>
            <person name="Niculita-Hirzel H."/>
            <person name="Oudot-Le Secq M.P."/>
            <person name="Peter M."/>
            <person name="Quesneville H."/>
            <person name="Rajashekar B."/>
            <person name="Reich M."/>
            <person name="Rouhier N."/>
            <person name="Schmutz J."/>
            <person name="Yin T."/>
            <person name="Chalot M."/>
            <person name="Henrissat B."/>
            <person name="Kuees U."/>
            <person name="Lucas S."/>
            <person name="Van de Peer Y."/>
            <person name="Podila G.K."/>
            <person name="Polle A."/>
            <person name="Pukkila P.J."/>
            <person name="Richardson P.M."/>
            <person name="Rouze P."/>
            <person name="Sanders I.R."/>
            <person name="Stajich J.E."/>
            <person name="Tunlid A."/>
            <person name="Tuskan G."/>
            <person name="Grigoriev I.V."/>
        </authorList>
    </citation>
    <scope>NUCLEOTIDE SEQUENCE [LARGE SCALE GENOMIC DNA]</scope>
    <source>
        <strain evidence="3">S238N-H82 / ATCC MYA-4686</strain>
    </source>
</reference>
<sequence>MELTAFRLVASTKGRHSVHVKVAGDLYQTSSAFPGLPNLPAVVQDPRTNPPKRVTSVTSLY</sequence>
<dbReference type="RefSeq" id="XP_001884177.1">
    <property type="nucleotide sequence ID" value="XM_001884142.1"/>
</dbReference>
<evidence type="ECO:0000313" key="2">
    <source>
        <dbReference type="EMBL" id="EDR05212.1"/>
    </source>
</evidence>
<organism evidence="3">
    <name type="scientific">Laccaria bicolor (strain S238N-H82 / ATCC MYA-4686)</name>
    <name type="common">Bicoloured deceiver</name>
    <name type="synonym">Laccaria laccata var. bicolor</name>
    <dbReference type="NCBI Taxonomy" id="486041"/>
    <lineage>
        <taxon>Eukaryota</taxon>
        <taxon>Fungi</taxon>
        <taxon>Dikarya</taxon>
        <taxon>Basidiomycota</taxon>
        <taxon>Agaricomycotina</taxon>
        <taxon>Agaricomycetes</taxon>
        <taxon>Agaricomycetidae</taxon>
        <taxon>Agaricales</taxon>
        <taxon>Agaricineae</taxon>
        <taxon>Hydnangiaceae</taxon>
        <taxon>Laccaria</taxon>
    </lineage>
</organism>
<dbReference type="HOGENOM" id="CLU_2923028_0_0_1"/>
<dbReference type="Proteomes" id="UP000001194">
    <property type="component" value="Unassembled WGS sequence"/>
</dbReference>
<dbReference type="KEGG" id="lbc:LACBIDRAFT_303453"/>
<dbReference type="GeneID" id="6079865"/>
<evidence type="ECO:0000313" key="3">
    <source>
        <dbReference type="Proteomes" id="UP000001194"/>
    </source>
</evidence>
<feature type="region of interest" description="Disordered" evidence="1">
    <location>
        <begin position="41"/>
        <end position="61"/>
    </location>
</feature>
<evidence type="ECO:0000256" key="1">
    <source>
        <dbReference type="SAM" id="MobiDB-lite"/>
    </source>
</evidence>
<name>B0DJI1_LACBS</name>
<dbReference type="InParanoid" id="B0DJI1"/>
<dbReference type="AlphaFoldDB" id="B0DJI1"/>
<protein>
    <submittedName>
        <fullName evidence="2">Predicted protein</fullName>
    </submittedName>
</protein>
<accession>B0DJI1</accession>
<gene>
    <name evidence="2" type="ORF">LACBIDRAFT_303453</name>
</gene>
<dbReference type="EMBL" id="DS547114">
    <property type="protein sequence ID" value="EDR05212.1"/>
    <property type="molecule type" value="Genomic_DNA"/>
</dbReference>
<keyword evidence="3" id="KW-1185">Reference proteome</keyword>